<proteinExistence type="predicted"/>
<dbReference type="AlphaFoldDB" id="A0A0A9CDS1"/>
<dbReference type="EMBL" id="GBRH01224169">
    <property type="protein sequence ID" value="JAD73726.1"/>
    <property type="molecule type" value="Transcribed_RNA"/>
</dbReference>
<accession>A0A0A9CDS1</accession>
<organism evidence="1">
    <name type="scientific">Arundo donax</name>
    <name type="common">Giant reed</name>
    <name type="synonym">Donax arundinaceus</name>
    <dbReference type="NCBI Taxonomy" id="35708"/>
    <lineage>
        <taxon>Eukaryota</taxon>
        <taxon>Viridiplantae</taxon>
        <taxon>Streptophyta</taxon>
        <taxon>Embryophyta</taxon>
        <taxon>Tracheophyta</taxon>
        <taxon>Spermatophyta</taxon>
        <taxon>Magnoliopsida</taxon>
        <taxon>Liliopsida</taxon>
        <taxon>Poales</taxon>
        <taxon>Poaceae</taxon>
        <taxon>PACMAD clade</taxon>
        <taxon>Arundinoideae</taxon>
        <taxon>Arundineae</taxon>
        <taxon>Arundo</taxon>
    </lineage>
</organism>
<reference evidence="1" key="1">
    <citation type="submission" date="2014-09" db="EMBL/GenBank/DDBJ databases">
        <authorList>
            <person name="Magalhaes I.L.F."/>
            <person name="Oliveira U."/>
            <person name="Santos F.R."/>
            <person name="Vidigal T.H.D.A."/>
            <person name="Brescovit A.D."/>
            <person name="Santos A.J."/>
        </authorList>
    </citation>
    <scope>NUCLEOTIDE SEQUENCE</scope>
    <source>
        <tissue evidence="1">Shoot tissue taken approximately 20 cm above the soil surface</tissue>
    </source>
</reference>
<name>A0A0A9CDS1_ARUDO</name>
<reference evidence="1" key="2">
    <citation type="journal article" date="2015" name="Data Brief">
        <title>Shoot transcriptome of the giant reed, Arundo donax.</title>
        <authorList>
            <person name="Barrero R.A."/>
            <person name="Guerrero F.D."/>
            <person name="Moolhuijzen P."/>
            <person name="Goolsby J.A."/>
            <person name="Tidwell J."/>
            <person name="Bellgard S.E."/>
            <person name="Bellgard M.I."/>
        </authorList>
    </citation>
    <scope>NUCLEOTIDE SEQUENCE</scope>
    <source>
        <tissue evidence="1">Shoot tissue taken approximately 20 cm above the soil surface</tissue>
    </source>
</reference>
<protein>
    <submittedName>
        <fullName evidence="1">Uncharacterized protein</fullName>
    </submittedName>
</protein>
<evidence type="ECO:0000313" key="1">
    <source>
        <dbReference type="EMBL" id="JAD73726.1"/>
    </source>
</evidence>
<sequence>MTGSKQKPKKSLATYHCVSKELIQQVHG</sequence>